<dbReference type="InParanoid" id="A0A0C3D4V9"/>
<name>A0A0C3D4V9_9AGAM</name>
<accession>A0A0C3D4V9</accession>
<protein>
    <submittedName>
        <fullName evidence="1">Uncharacterized protein</fullName>
    </submittedName>
</protein>
<evidence type="ECO:0000313" key="1">
    <source>
        <dbReference type="EMBL" id="KIM51096.1"/>
    </source>
</evidence>
<dbReference type="EMBL" id="KN822286">
    <property type="protein sequence ID" value="KIM51096.1"/>
    <property type="molecule type" value="Genomic_DNA"/>
</dbReference>
<reference evidence="1 2" key="1">
    <citation type="submission" date="2014-04" db="EMBL/GenBank/DDBJ databases">
        <authorList>
            <consortium name="DOE Joint Genome Institute"/>
            <person name="Kuo A."/>
            <person name="Kohler A."/>
            <person name="Nagy L.G."/>
            <person name="Floudas D."/>
            <person name="Copeland A."/>
            <person name="Barry K.W."/>
            <person name="Cichocki N."/>
            <person name="Veneault-Fourrey C."/>
            <person name="LaButti K."/>
            <person name="Lindquist E.A."/>
            <person name="Lipzen A."/>
            <person name="Lundell T."/>
            <person name="Morin E."/>
            <person name="Murat C."/>
            <person name="Sun H."/>
            <person name="Tunlid A."/>
            <person name="Henrissat B."/>
            <person name="Grigoriev I.V."/>
            <person name="Hibbett D.S."/>
            <person name="Martin F."/>
            <person name="Nordberg H.P."/>
            <person name="Cantor M.N."/>
            <person name="Hua S.X."/>
        </authorList>
    </citation>
    <scope>NUCLEOTIDE SEQUENCE [LARGE SCALE GENOMIC DNA]</scope>
    <source>
        <strain evidence="1 2">Foug A</strain>
    </source>
</reference>
<sequence>MNSVPKSCSTLTVAIIDSGAFTVCPHRETLQHRTAPLYIVLSTTILVYTCSCRCITQRPLRWRTCQWVSRLSPYSAGRSESRTRTERR</sequence>
<evidence type="ECO:0000313" key="2">
    <source>
        <dbReference type="Proteomes" id="UP000053989"/>
    </source>
</evidence>
<keyword evidence="2" id="KW-1185">Reference proteome</keyword>
<dbReference type="Proteomes" id="UP000053989">
    <property type="component" value="Unassembled WGS sequence"/>
</dbReference>
<organism evidence="1 2">
    <name type="scientific">Scleroderma citrinum Foug A</name>
    <dbReference type="NCBI Taxonomy" id="1036808"/>
    <lineage>
        <taxon>Eukaryota</taxon>
        <taxon>Fungi</taxon>
        <taxon>Dikarya</taxon>
        <taxon>Basidiomycota</taxon>
        <taxon>Agaricomycotina</taxon>
        <taxon>Agaricomycetes</taxon>
        <taxon>Agaricomycetidae</taxon>
        <taxon>Boletales</taxon>
        <taxon>Sclerodermatineae</taxon>
        <taxon>Sclerodermataceae</taxon>
        <taxon>Scleroderma</taxon>
    </lineage>
</organism>
<dbReference type="HOGENOM" id="CLU_2470412_0_0_1"/>
<reference evidence="2" key="2">
    <citation type="submission" date="2015-01" db="EMBL/GenBank/DDBJ databases">
        <title>Evolutionary Origins and Diversification of the Mycorrhizal Mutualists.</title>
        <authorList>
            <consortium name="DOE Joint Genome Institute"/>
            <consortium name="Mycorrhizal Genomics Consortium"/>
            <person name="Kohler A."/>
            <person name="Kuo A."/>
            <person name="Nagy L.G."/>
            <person name="Floudas D."/>
            <person name="Copeland A."/>
            <person name="Barry K.W."/>
            <person name="Cichocki N."/>
            <person name="Veneault-Fourrey C."/>
            <person name="LaButti K."/>
            <person name="Lindquist E.A."/>
            <person name="Lipzen A."/>
            <person name="Lundell T."/>
            <person name="Morin E."/>
            <person name="Murat C."/>
            <person name="Riley R."/>
            <person name="Ohm R."/>
            <person name="Sun H."/>
            <person name="Tunlid A."/>
            <person name="Henrissat B."/>
            <person name="Grigoriev I.V."/>
            <person name="Hibbett D.S."/>
            <person name="Martin F."/>
        </authorList>
    </citation>
    <scope>NUCLEOTIDE SEQUENCE [LARGE SCALE GENOMIC DNA]</scope>
    <source>
        <strain evidence="2">Foug A</strain>
    </source>
</reference>
<proteinExistence type="predicted"/>
<dbReference type="AlphaFoldDB" id="A0A0C3D4V9"/>
<gene>
    <name evidence="1" type="ORF">SCLCIDRAFT_683959</name>
</gene>